<organism evidence="5 6">
    <name type="scientific">Dulcicalothrix desertica PCC 7102</name>
    <dbReference type="NCBI Taxonomy" id="232991"/>
    <lineage>
        <taxon>Bacteria</taxon>
        <taxon>Bacillati</taxon>
        <taxon>Cyanobacteriota</taxon>
        <taxon>Cyanophyceae</taxon>
        <taxon>Nostocales</taxon>
        <taxon>Calotrichaceae</taxon>
        <taxon>Dulcicalothrix</taxon>
    </lineage>
</organism>
<evidence type="ECO:0000313" key="6">
    <source>
        <dbReference type="Proteomes" id="UP000271624"/>
    </source>
</evidence>
<proteinExistence type="inferred from homology"/>
<comment type="similarity">
    <text evidence="1">Belongs to the glycosyl hydrolase 3 family.</text>
</comment>
<comment type="caution">
    <text evidence="5">The sequence shown here is derived from an EMBL/GenBank/DDBJ whole genome shotgun (WGS) entry which is preliminary data.</text>
</comment>
<dbReference type="PANTHER" id="PTHR30480">
    <property type="entry name" value="BETA-HEXOSAMINIDASE-RELATED"/>
    <property type="match status" value="1"/>
</dbReference>
<dbReference type="PROSITE" id="PS00775">
    <property type="entry name" value="GLYCOSYL_HYDROL_F3"/>
    <property type="match status" value="1"/>
</dbReference>
<dbReference type="InterPro" id="IPR036962">
    <property type="entry name" value="Glyco_hydro_3_N_sf"/>
</dbReference>
<dbReference type="InterPro" id="IPR017853">
    <property type="entry name" value="GH"/>
</dbReference>
<evidence type="ECO:0000313" key="5">
    <source>
        <dbReference type="EMBL" id="RUT09621.1"/>
    </source>
</evidence>
<dbReference type="GO" id="GO:0009254">
    <property type="term" value="P:peptidoglycan turnover"/>
    <property type="evidence" value="ECO:0007669"/>
    <property type="project" value="TreeGrafter"/>
</dbReference>
<keyword evidence="6" id="KW-1185">Reference proteome</keyword>
<dbReference type="Gene3D" id="3.20.20.300">
    <property type="entry name" value="Glycoside hydrolase, family 3, N-terminal domain"/>
    <property type="match status" value="1"/>
</dbReference>
<dbReference type="InterPro" id="IPR001764">
    <property type="entry name" value="Glyco_hydro_3_N"/>
</dbReference>
<keyword evidence="3" id="KW-0326">Glycosidase</keyword>
<dbReference type="GO" id="GO:0004553">
    <property type="term" value="F:hydrolase activity, hydrolyzing O-glycosyl compounds"/>
    <property type="evidence" value="ECO:0007669"/>
    <property type="project" value="InterPro"/>
</dbReference>
<reference evidence="5" key="2">
    <citation type="journal article" date="2019" name="Genome Biol. Evol.">
        <title>Day and night: Metabolic profiles and evolutionary relationships of six axenic non-marine cyanobacteria.</title>
        <authorList>
            <person name="Will S.E."/>
            <person name="Henke P."/>
            <person name="Boedeker C."/>
            <person name="Huang S."/>
            <person name="Brinkmann H."/>
            <person name="Rohde M."/>
            <person name="Jarek M."/>
            <person name="Friedl T."/>
            <person name="Seufert S."/>
            <person name="Schumacher M."/>
            <person name="Overmann J."/>
            <person name="Neumann-Schaal M."/>
            <person name="Petersen J."/>
        </authorList>
    </citation>
    <scope>NUCLEOTIDE SEQUENCE [LARGE SCALE GENOMIC DNA]</scope>
    <source>
        <strain evidence="5">PCC 7102</strain>
    </source>
</reference>
<feature type="domain" description="Glycoside hydrolase family 3 N-terminal" evidence="4">
    <location>
        <begin position="24"/>
        <end position="331"/>
    </location>
</feature>
<dbReference type="Pfam" id="PF00933">
    <property type="entry name" value="Glyco_hydro_3"/>
    <property type="match status" value="1"/>
</dbReference>
<evidence type="ECO:0000256" key="2">
    <source>
        <dbReference type="ARBA" id="ARBA00022801"/>
    </source>
</evidence>
<sequence length="364" mass="39676">MSTPSQLEKFGNHLLIGISGTQLNDDDKKLLSTVKPIGIVFYGKNFVTGRPYEVWLETFKSLSAQIREYAERDDMFMSLDHEGGRVHRPPMPITRFPEAYLASKNALSIAACAAIELKSMGINVSWAPDADIYSNPNNPIIGTRAFGTTPESASVGAISYLAGLRDGGIIGCAKHFPGHGDTSTDSHLELPVLHLTKEELQARELLPFQALIGAEVPMVMTAHILFPKIDANVPATLSKTILTGILREELGFKGVIVSDDLDMKAVADMYAKPGTVTQTFNAGCDLLMVSRNLPSSSIERTIAIAQDFADSINNGSLDEQIVETAFRRVDKLLAMTGQYEAHLLSKDVLRRHASLVIDCVFSDL</sequence>
<dbReference type="InterPro" id="IPR050226">
    <property type="entry name" value="NagZ_Beta-hexosaminidase"/>
</dbReference>
<dbReference type="AlphaFoldDB" id="A0A433VU53"/>
<dbReference type="OrthoDB" id="9805821at2"/>
<dbReference type="PANTHER" id="PTHR30480:SF16">
    <property type="entry name" value="GLYCOSIDE HYDROLASE FAMILY 3 DOMAIN PROTEIN"/>
    <property type="match status" value="1"/>
</dbReference>
<evidence type="ECO:0000256" key="3">
    <source>
        <dbReference type="ARBA" id="ARBA00023295"/>
    </source>
</evidence>
<dbReference type="InterPro" id="IPR019800">
    <property type="entry name" value="Glyco_hydro_3_AS"/>
</dbReference>
<gene>
    <name evidence="5" type="ORF">DSM106972_001160</name>
</gene>
<accession>A0A433VU53</accession>
<dbReference type="GO" id="GO:0005975">
    <property type="term" value="P:carbohydrate metabolic process"/>
    <property type="evidence" value="ECO:0007669"/>
    <property type="project" value="InterPro"/>
</dbReference>
<dbReference type="EMBL" id="RSCL01000001">
    <property type="protein sequence ID" value="RUT09621.1"/>
    <property type="molecule type" value="Genomic_DNA"/>
</dbReference>
<name>A0A433VU53_9CYAN</name>
<reference evidence="5" key="1">
    <citation type="submission" date="2018-12" db="EMBL/GenBank/DDBJ databases">
        <authorList>
            <person name="Will S."/>
            <person name="Neumann-Schaal M."/>
            <person name="Henke P."/>
        </authorList>
    </citation>
    <scope>NUCLEOTIDE SEQUENCE</scope>
    <source>
        <strain evidence="5">PCC 7102</strain>
    </source>
</reference>
<dbReference type="RefSeq" id="WP_127077865.1">
    <property type="nucleotide sequence ID" value="NZ_RSCL01000001.1"/>
</dbReference>
<evidence type="ECO:0000259" key="4">
    <source>
        <dbReference type="Pfam" id="PF00933"/>
    </source>
</evidence>
<protein>
    <recommendedName>
        <fullName evidence="4">Glycoside hydrolase family 3 N-terminal domain-containing protein</fullName>
    </recommendedName>
</protein>
<dbReference type="SUPFAM" id="SSF51445">
    <property type="entry name" value="(Trans)glycosidases"/>
    <property type="match status" value="1"/>
</dbReference>
<evidence type="ECO:0000256" key="1">
    <source>
        <dbReference type="ARBA" id="ARBA00005336"/>
    </source>
</evidence>
<keyword evidence="2" id="KW-0378">Hydrolase</keyword>
<dbReference type="Proteomes" id="UP000271624">
    <property type="component" value="Unassembled WGS sequence"/>
</dbReference>